<feature type="region of interest" description="Disordered" evidence="1">
    <location>
        <begin position="236"/>
        <end position="255"/>
    </location>
</feature>
<accession>A0AAV3PTH7</accession>
<dbReference type="AlphaFoldDB" id="A0AAV3PTH7"/>
<organism evidence="2 3">
    <name type="scientific">Lithospermum erythrorhizon</name>
    <name type="common">Purple gromwell</name>
    <name type="synonym">Lithospermum officinale var. erythrorhizon</name>
    <dbReference type="NCBI Taxonomy" id="34254"/>
    <lineage>
        <taxon>Eukaryota</taxon>
        <taxon>Viridiplantae</taxon>
        <taxon>Streptophyta</taxon>
        <taxon>Embryophyta</taxon>
        <taxon>Tracheophyta</taxon>
        <taxon>Spermatophyta</taxon>
        <taxon>Magnoliopsida</taxon>
        <taxon>eudicotyledons</taxon>
        <taxon>Gunneridae</taxon>
        <taxon>Pentapetalae</taxon>
        <taxon>asterids</taxon>
        <taxon>lamiids</taxon>
        <taxon>Boraginales</taxon>
        <taxon>Boraginaceae</taxon>
        <taxon>Boraginoideae</taxon>
        <taxon>Lithospermeae</taxon>
        <taxon>Lithospermum</taxon>
    </lineage>
</organism>
<dbReference type="EMBL" id="BAABME010002396">
    <property type="protein sequence ID" value="GAA0154436.1"/>
    <property type="molecule type" value="Genomic_DNA"/>
</dbReference>
<evidence type="ECO:0000256" key="1">
    <source>
        <dbReference type="SAM" id="MobiDB-lite"/>
    </source>
</evidence>
<name>A0AAV3PTH7_LITER</name>
<sequence length="255" mass="29237">MTPIRNLPTPPFHIETYNLITTKWNSQEDSVPLEKVWEFESRLWPDGLPAYSISLPGHQSPWDYYFSGCVVDDIVFRCQAEDGKLFISVRSLDHIAEHDAKFVSYHRIDLNHCLTGYCDLHYPTCFLNHITGFKFCLVLFFSDFMLQYATTSVCILTVELAKGNQNVRIQDDPDQSKARKGQMDLFKIESILNKSSFNLPNTGIPISCVKQENPESSKNQLFEIYDQNTEKQFFHGETAASEPQETEGAFGTQNK</sequence>
<gene>
    <name evidence="2" type="ORF">LIER_12417</name>
</gene>
<reference evidence="2 3" key="1">
    <citation type="submission" date="2024-01" db="EMBL/GenBank/DDBJ databases">
        <title>The complete chloroplast genome sequence of Lithospermum erythrorhizon: insights into the phylogenetic relationship among Boraginaceae species and the maternal lineages of purple gromwells.</title>
        <authorList>
            <person name="Okada T."/>
            <person name="Watanabe K."/>
        </authorList>
    </citation>
    <scope>NUCLEOTIDE SEQUENCE [LARGE SCALE GENOMIC DNA]</scope>
</reference>
<dbReference type="Proteomes" id="UP001454036">
    <property type="component" value="Unassembled WGS sequence"/>
</dbReference>
<comment type="caution">
    <text evidence="2">The sequence shown here is derived from an EMBL/GenBank/DDBJ whole genome shotgun (WGS) entry which is preliminary data.</text>
</comment>
<keyword evidence="3" id="KW-1185">Reference proteome</keyword>
<evidence type="ECO:0000313" key="3">
    <source>
        <dbReference type="Proteomes" id="UP001454036"/>
    </source>
</evidence>
<evidence type="ECO:0000313" key="2">
    <source>
        <dbReference type="EMBL" id="GAA0154436.1"/>
    </source>
</evidence>
<proteinExistence type="predicted"/>
<protein>
    <submittedName>
        <fullName evidence="2">Uncharacterized protein</fullName>
    </submittedName>
</protein>